<protein>
    <submittedName>
        <fullName evidence="2">Uncharacterized protein</fullName>
    </submittedName>
</protein>
<keyword evidence="1" id="KW-0472">Membrane</keyword>
<keyword evidence="1" id="KW-0812">Transmembrane</keyword>
<dbReference type="AlphaFoldDB" id="A0A1V5ZR13"/>
<accession>A0A1V5ZR13</accession>
<keyword evidence="1" id="KW-1133">Transmembrane helix</keyword>
<comment type="caution">
    <text evidence="2">The sequence shown here is derived from an EMBL/GenBank/DDBJ whole genome shotgun (WGS) entry which is preliminary data.</text>
</comment>
<organism evidence="2">
    <name type="scientific">candidate division CPR1 bacterium ADurb.Bin160</name>
    <dbReference type="NCBI Taxonomy" id="1852826"/>
    <lineage>
        <taxon>Bacteria</taxon>
        <taxon>candidate division CPR1</taxon>
    </lineage>
</organism>
<sequence>MKIKNPFQSTATNVKAMDNNYMPSSLEKKRAIMMYLFFGIMVSIAKKDISIFEHYHLKQASGRWIVFFLVLVFDMVLLFLPIIKYL</sequence>
<dbReference type="Proteomes" id="UP000485621">
    <property type="component" value="Unassembled WGS sequence"/>
</dbReference>
<dbReference type="EMBL" id="MWDB01000001">
    <property type="protein sequence ID" value="OQB42683.1"/>
    <property type="molecule type" value="Genomic_DNA"/>
</dbReference>
<proteinExistence type="predicted"/>
<feature type="transmembrane region" description="Helical" evidence="1">
    <location>
        <begin position="32"/>
        <end position="52"/>
    </location>
</feature>
<gene>
    <name evidence="2" type="ORF">BWY04_00121</name>
</gene>
<evidence type="ECO:0000313" key="2">
    <source>
        <dbReference type="EMBL" id="OQB42683.1"/>
    </source>
</evidence>
<evidence type="ECO:0000256" key="1">
    <source>
        <dbReference type="SAM" id="Phobius"/>
    </source>
</evidence>
<name>A0A1V5ZR13_9BACT</name>
<feature type="transmembrane region" description="Helical" evidence="1">
    <location>
        <begin position="64"/>
        <end position="83"/>
    </location>
</feature>
<reference evidence="2" key="1">
    <citation type="submission" date="2017-02" db="EMBL/GenBank/DDBJ databases">
        <title>Delving into the versatile metabolic prowess of the omnipresent phylum Bacteroidetes.</title>
        <authorList>
            <person name="Nobu M.K."/>
            <person name="Mei R."/>
            <person name="Narihiro T."/>
            <person name="Kuroda K."/>
            <person name="Liu W.-T."/>
        </authorList>
    </citation>
    <scope>NUCLEOTIDE SEQUENCE</scope>
    <source>
        <strain evidence="2">ADurb.Bin160</strain>
    </source>
</reference>